<organism evidence="2 3">
    <name type="scientific">Mauremys mutica</name>
    <name type="common">yellowpond turtle</name>
    <dbReference type="NCBI Taxonomy" id="74926"/>
    <lineage>
        <taxon>Eukaryota</taxon>
        <taxon>Metazoa</taxon>
        <taxon>Chordata</taxon>
        <taxon>Craniata</taxon>
        <taxon>Vertebrata</taxon>
        <taxon>Euteleostomi</taxon>
        <taxon>Archelosauria</taxon>
        <taxon>Testudinata</taxon>
        <taxon>Testudines</taxon>
        <taxon>Cryptodira</taxon>
        <taxon>Durocryptodira</taxon>
        <taxon>Testudinoidea</taxon>
        <taxon>Geoemydidae</taxon>
        <taxon>Geoemydinae</taxon>
        <taxon>Mauremys</taxon>
    </lineage>
</organism>
<proteinExistence type="predicted"/>
<evidence type="ECO:0000256" key="1">
    <source>
        <dbReference type="SAM" id="MobiDB-lite"/>
    </source>
</evidence>
<keyword evidence="3" id="KW-1185">Reference proteome</keyword>
<feature type="region of interest" description="Disordered" evidence="1">
    <location>
        <begin position="121"/>
        <end position="141"/>
    </location>
</feature>
<dbReference type="Proteomes" id="UP000827986">
    <property type="component" value="Unassembled WGS sequence"/>
</dbReference>
<feature type="region of interest" description="Disordered" evidence="1">
    <location>
        <begin position="44"/>
        <end position="74"/>
    </location>
</feature>
<name>A0A9D3XFK9_9SAUR</name>
<dbReference type="AlphaFoldDB" id="A0A9D3XFK9"/>
<protein>
    <submittedName>
        <fullName evidence="2">Uncharacterized protein</fullName>
    </submittedName>
</protein>
<evidence type="ECO:0000313" key="3">
    <source>
        <dbReference type="Proteomes" id="UP000827986"/>
    </source>
</evidence>
<comment type="caution">
    <text evidence="2">The sequence shown here is derived from an EMBL/GenBank/DDBJ whole genome shotgun (WGS) entry which is preliminary data.</text>
</comment>
<dbReference type="EMBL" id="JAHDVG010000473">
    <property type="protein sequence ID" value="KAH1178968.1"/>
    <property type="molecule type" value="Genomic_DNA"/>
</dbReference>
<evidence type="ECO:0000313" key="2">
    <source>
        <dbReference type="EMBL" id="KAH1178968.1"/>
    </source>
</evidence>
<sequence>MDPQVLLGRSAMPHLCPLLGFARSPWGMPGSACHARQDRAQCSREPNRWGGVSAPHAAPAQARGTRTSAAPSRPALPLTLYQKPEARPGCPTHDLAWASGPCGRAGGRGRPWCTGLRPRWRRRLQSPSREPGAGPGKEWGRLGTRRHEACAALMRFH</sequence>
<gene>
    <name evidence="2" type="ORF">KIL84_000299</name>
</gene>
<reference evidence="2" key="1">
    <citation type="submission" date="2021-09" db="EMBL/GenBank/DDBJ databases">
        <title>The genome of Mauremys mutica provides insights into the evolution of semi-aquatic lifestyle.</title>
        <authorList>
            <person name="Gong S."/>
            <person name="Gao Y."/>
        </authorList>
    </citation>
    <scope>NUCLEOTIDE SEQUENCE</scope>
    <source>
        <strain evidence="2">MM-2020</strain>
        <tissue evidence="2">Muscle</tissue>
    </source>
</reference>
<accession>A0A9D3XFK9</accession>